<evidence type="ECO:0000259" key="1">
    <source>
        <dbReference type="PROSITE" id="PS50404"/>
    </source>
</evidence>
<dbReference type="RefSeq" id="WP_306309135.1">
    <property type="nucleotide sequence ID" value="NZ_BANC01000064.1"/>
</dbReference>
<dbReference type="PROSITE" id="PS50404">
    <property type="entry name" value="GST_NTER"/>
    <property type="match status" value="1"/>
</dbReference>
<dbReference type="InterPro" id="IPR010987">
    <property type="entry name" value="Glutathione-S-Trfase_C-like"/>
</dbReference>
<dbReference type="SUPFAM" id="SSF47616">
    <property type="entry name" value="GST C-terminal domain-like"/>
    <property type="match status" value="1"/>
</dbReference>
<dbReference type="PANTHER" id="PTHR43968:SF6">
    <property type="entry name" value="GLUTATHIONE S-TRANSFERASE OMEGA"/>
    <property type="match status" value="1"/>
</dbReference>
<gene>
    <name evidence="3" type="ORF">Aam_066_008</name>
</gene>
<comment type="caution">
    <text evidence="3">The sequence shown here is derived from an EMBL/GenBank/DDBJ whole genome shotgun (WGS) entry which is preliminary data.</text>
</comment>
<dbReference type="InterPro" id="IPR050983">
    <property type="entry name" value="GST_Omega/HSP26"/>
</dbReference>
<feature type="domain" description="GST N-terminal" evidence="1">
    <location>
        <begin position="11"/>
        <end position="87"/>
    </location>
</feature>
<dbReference type="PROSITE" id="PS50405">
    <property type="entry name" value="GST_CTER"/>
    <property type="match status" value="1"/>
</dbReference>
<proteinExistence type="predicted"/>
<dbReference type="GO" id="GO:0005737">
    <property type="term" value="C:cytoplasm"/>
    <property type="evidence" value="ECO:0007669"/>
    <property type="project" value="TreeGrafter"/>
</dbReference>
<dbReference type="InterPro" id="IPR054416">
    <property type="entry name" value="GST_UstS-like_C"/>
</dbReference>
<dbReference type="Gene3D" id="3.40.30.10">
    <property type="entry name" value="Glutaredoxin"/>
    <property type="match status" value="1"/>
</dbReference>
<dbReference type="Pfam" id="PF22041">
    <property type="entry name" value="GST_C_7"/>
    <property type="match status" value="1"/>
</dbReference>
<dbReference type="Pfam" id="PF13417">
    <property type="entry name" value="GST_N_3"/>
    <property type="match status" value="1"/>
</dbReference>
<evidence type="ECO:0000313" key="4">
    <source>
        <dbReference type="Proteomes" id="UP000032668"/>
    </source>
</evidence>
<dbReference type="SUPFAM" id="SSF52833">
    <property type="entry name" value="Thioredoxin-like"/>
    <property type="match status" value="1"/>
</dbReference>
<dbReference type="STRING" id="1120923.SAMN02746095_02827"/>
<dbReference type="EMBL" id="BANC01000064">
    <property type="protein sequence ID" value="GAN80944.1"/>
    <property type="molecule type" value="Genomic_DNA"/>
</dbReference>
<dbReference type="InterPro" id="IPR004045">
    <property type="entry name" value="Glutathione_S-Trfase_N"/>
</dbReference>
<accession>A0A0D6PJF8</accession>
<organism evidence="3 4">
    <name type="scientific">Acidocella aminolytica 101 = DSM 11237</name>
    <dbReference type="NCBI Taxonomy" id="1120923"/>
    <lineage>
        <taxon>Bacteria</taxon>
        <taxon>Pseudomonadati</taxon>
        <taxon>Pseudomonadota</taxon>
        <taxon>Alphaproteobacteria</taxon>
        <taxon>Acetobacterales</taxon>
        <taxon>Acidocellaceae</taxon>
        <taxon>Acidocella</taxon>
    </lineage>
</organism>
<dbReference type="AlphaFoldDB" id="A0A0D6PJF8"/>
<dbReference type="Gene3D" id="1.20.1050.10">
    <property type="match status" value="1"/>
</dbReference>
<name>A0A0D6PJF8_9PROT</name>
<dbReference type="PANTHER" id="PTHR43968">
    <property type="match status" value="1"/>
</dbReference>
<evidence type="ECO:0000313" key="3">
    <source>
        <dbReference type="EMBL" id="GAN80944.1"/>
    </source>
</evidence>
<keyword evidence="4" id="KW-1185">Reference proteome</keyword>
<dbReference type="Proteomes" id="UP000032668">
    <property type="component" value="Unassembled WGS sequence"/>
</dbReference>
<evidence type="ECO:0000259" key="2">
    <source>
        <dbReference type="PROSITE" id="PS50405"/>
    </source>
</evidence>
<reference evidence="3 4" key="1">
    <citation type="submission" date="2012-11" db="EMBL/GenBank/DDBJ databases">
        <title>Whole genome sequence of Acidocella aminolytica 101 = DSM 11237.</title>
        <authorList>
            <person name="Azuma Y."/>
            <person name="Higashiura N."/>
            <person name="Hirakawa H."/>
            <person name="Matsushita K."/>
        </authorList>
    </citation>
    <scope>NUCLEOTIDE SEQUENCE [LARGE SCALE GENOMIC DNA]</scope>
    <source>
        <strain evidence="4">101 / DSM 11237</strain>
    </source>
</reference>
<sequence>MMTNPIRLYDLAAKDDGIRFSPNCWRVRLALAHKGLPVETIPWRFTEKEAISFSGQGKVPVIVDAGRCVVDSWDIAEYLEVTYPDRPSLFNGAAGHALTRFVNEWTENALHPAIARLILPEIHAMLHPKDQDYFKTTREAFFGCSLDDLAAGREAHLATLRQALRPLAATLAQQAYISGAAAAYADHVVFGALQWLRVCSPHDVTSDQPALADWFTRMLNAYDGLAGAMPAAA</sequence>
<protein>
    <submittedName>
        <fullName evidence="3">Beta-etherase</fullName>
    </submittedName>
</protein>
<dbReference type="InterPro" id="IPR036282">
    <property type="entry name" value="Glutathione-S-Trfase_C_sf"/>
</dbReference>
<feature type="domain" description="GST C-terminal" evidence="2">
    <location>
        <begin position="92"/>
        <end position="233"/>
    </location>
</feature>
<dbReference type="CDD" id="cd03038">
    <property type="entry name" value="GST_N_etherase_LigE"/>
    <property type="match status" value="1"/>
</dbReference>
<dbReference type="InterPro" id="IPR036249">
    <property type="entry name" value="Thioredoxin-like_sf"/>
</dbReference>